<keyword evidence="4" id="KW-0808">Transferase</keyword>
<dbReference type="PANTHER" id="PTHR46025:SF3">
    <property type="entry name" value="XYLOSYLTRANSFERASE OXT"/>
    <property type="match status" value="1"/>
</dbReference>
<keyword evidence="13" id="KW-0325">Glycoprotein</keyword>
<dbReference type="GO" id="GO:0016020">
    <property type="term" value="C:membrane"/>
    <property type="evidence" value="ECO:0007669"/>
    <property type="project" value="InterPro"/>
</dbReference>
<sequence>MKKHAYLIIAYDKFEQLAFQVSLLDDPRNDIYIHIDKRSALSDETITLIKNSAQNSKIYFTPRMAVYWGHFSLVECELLLYQTASDNEEYAFYHLLSGADLPLRSQDYIHNFFQKHADKTFVTRFNEKQAEDLKLYRVVEHYHFFRKITPRNLSPFPRKILRAYQIIESKLQTILRVDRLHGKRKEMGFDGYSQWKSINHRVLTAILSERDFINRHFHHTFCSDEYYFGMTLKKAGLLDTIYHQPAVNDIPNEFQGNLRYVNWWDGHPYEWTDSDHDKAQIEQGIALGHFFTRKFDLNKYPGLKDFIQEKVKEA</sequence>
<evidence type="ECO:0000256" key="11">
    <source>
        <dbReference type="ARBA" id="ARBA00023136"/>
    </source>
</evidence>
<evidence type="ECO:0000256" key="14">
    <source>
        <dbReference type="ARBA" id="ARBA00042865"/>
    </source>
</evidence>
<keyword evidence="3" id="KW-0328">Glycosyltransferase</keyword>
<name>A0A4T2GIW7_STRSU</name>
<evidence type="ECO:0000313" key="15">
    <source>
        <dbReference type="EMBL" id="TIH98835.1"/>
    </source>
</evidence>
<evidence type="ECO:0000256" key="7">
    <source>
        <dbReference type="ARBA" id="ARBA00022824"/>
    </source>
</evidence>
<gene>
    <name evidence="15" type="ORF">FAJ39_08080</name>
</gene>
<dbReference type="AlphaFoldDB" id="A0A4T2GIW7"/>
<evidence type="ECO:0000313" key="16">
    <source>
        <dbReference type="Proteomes" id="UP000305165"/>
    </source>
</evidence>
<dbReference type="Proteomes" id="UP000305165">
    <property type="component" value="Unassembled WGS sequence"/>
</dbReference>
<keyword evidence="6" id="KW-0479">Metal-binding</keyword>
<keyword evidence="5" id="KW-0812">Transmembrane</keyword>
<evidence type="ECO:0000256" key="5">
    <source>
        <dbReference type="ARBA" id="ARBA00022692"/>
    </source>
</evidence>
<dbReference type="EMBL" id="SSXO01000005">
    <property type="protein sequence ID" value="TIH98835.1"/>
    <property type="molecule type" value="Genomic_DNA"/>
</dbReference>
<evidence type="ECO:0000256" key="1">
    <source>
        <dbReference type="ARBA" id="ARBA00004323"/>
    </source>
</evidence>
<accession>A0A4T2GIW7</accession>
<dbReference type="PANTHER" id="PTHR46025">
    <property type="entry name" value="XYLOSYLTRANSFERASE OXT"/>
    <property type="match status" value="1"/>
</dbReference>
<evidence type="ECO:0000256" key="8">
    <source>
        <dbReference type="ARBA" id="ARBA00022968"/>
    </source>
</evidence>
<dbReference type="Pfam" id="PF02485">
    <property type="entry name" value="Branch"/>
    <property type="match status" value="1"/>
</dbReference>
<keyword evidence="8" id="KW-0735">Signal-anchor</keyword>
<dbReference type="OrthoDB" id="7943907at2"/>
<evidence type="ECO:0000256" key="9">
    <source>
        <dbReference type="ARBA" id="ARBA00022989"/>
    </source>
</evidence>
<reference evidence="15 16" key="1">
    <citation type="submission" date="2019-04" db="EMBL/GenBank/DDBJ databases">
        <title>Genome analysis of Streptococcus suis strain WUSS424.</title>
        <authorList>
            <person name="Chen H."/>
            <person name="Gao X."/>
            <person name="Wu Z."/>
        </authorList>
    </citation>
    <scope>NUCLEOTIDE SEQUENCE [LARGE SCALE GENOMIC DNA]</scope>
    <source>
        <strain evidence="15 16">WUSS424</strain>
    </source>
</reference>
<comment type="caution">
    <text evidence="15">The sequence shown here is derived from an EMBL/GenBank/DDBJ whole genome shotgun (WGS) entry which is preliminary data.</text>
</comment>
<evidence type="ECO:0000256" key="4">
    <source>
        <dbReference type="ARBA" id="ARBA00022679"/>
    </source>
</evidence>
<dbReference type="GO" id="GO:0046872">
    <property type="term" value="F:metal ion binding"/>
    <property type="evidence" value="ECO:0007669"/>
    <property type="project" value="UniProtKB-KW"/>
</dbReference>
<keyword evidence="11" id="KW-0472">Membrane</keyword>
<keyword evidence="9" id="KW-1133">Transmembrane helix</keyword>
<evidence type="ECO:0000256" key="12">
    <source>
        <dbReference type="ARBA" id="ARBA00023157"/>
    </source>
</evidence>
<evidence type="ECO:0000256" key="6">
    <source>
        <dbReference type="ARBA" id="ARBA00022723"/>
    </source>
</evidence>
<dbReference type="InterPro" id="IPR043538">
    <property type="entry name" value="XYLT"/>
</dbReference>
<keyword evidence="7" id="KW-0256">Endoplasmic reticulum</keyword>
<dbReference type="GO" id="GO:0050650">
    <property type="term" value="P:chondroitin sulfate proteoglycan biosynthetic process"/>
    <property type="evidence" value="ECO:0007669"/>
    <property type="project" value="TreeGrafter"/>
</dbReference>
<organism evidence="15 16">
    <name type="scientific">Streptococcus suis</name>
    <dbReference type="NCBI Taxonomy" id="1307"/>
    <lineage>
        <taxon>Bacteria</taxon>
        <taxon>Bacillati</taxon>
        <taxon>Bacillota</taxon>
        <taxon>Bacilli</taxon>
        <taxon>Lactobacillales</taxon>
        <taxon>Streptococcaceae</taxon>
        <taxon>Streptococcus</taxon>
    </lineage>
</organism>
<comment type="subcellular location">
    <subcellularLocation>
        <location evidence="2">Endoplasmic reticulum membrane</location>
        <topology evidence="2">Single-pass type II membrane protein</topology>
    </subcellularLocation>
    <subcellularLocation>
        <location evidence="1">Golgi apparatus membrane</location>
        <topology evidence="1">Single-pass type II membrane protein</topology>
    </subcellularLocation>
</comment>
<evidence type="ECO:0000256" key="13">
    <source>
        <dbReference type="ARBA" id="ARBA00023180"/>
    </source>
</evidence>
<dbReference type="InterPro" id="IPR003406">
    <property type="entry name" value="Glyco_trans_14"/>
</dbReference>
<keyword evidence="12" id="KW-1015">Disulfide bond</keyword>
<protein>
    <recommendedName>
        <fullName evidence="14">Peptide O-xylosyltransferase</fullName>
    </recommendedName>
</protein>
<evidence type="ECO:0000256" key="10">
    <source>
        <dbReference type="ARBA" id="ARBA00023034"/>
    </source>
</evidence>
<evidence type="ECO:0000256" key="3">
    <source>
        <dbReference type="ARBA" id="ARBA00022676"/>
    </source>
</evidence>
<evidence type="ECO:0000256" key="2">
    <source>
        <dbReference type="ARBA" id="ARBA00004648"/>
    </source>
</evidence>
<dbReference type="GO" id="GO:0030158">
    <property type="term" value="F:protein xylosyltransferase activity"/>
    <property type="evidence" value="ECO:0007669"/>
    <property type="project" value="InterPro"/>
</dbReference>
<keyword evidence="10" id="KW-0333">Golgi apparatus</keyword>
<proteinExistence type="predicted"/>
<dbReference type="GO" id="GO:0015012">
    <property type="term" value="P:heparan sulfate proteoglycan biosynthetic process"/>
    <property type="evidence" value="ECO:0007669"/>
    <property type="project" value="TreeGrafter"/>
</dbReference>